<dbReference type="PIRSF" id="PIRSF021603">
    <property type="entry name" value="UCP21603_acetyltransf"/>
    <property type="match status" value="1"/>
</dbReference>
<reference evidence="2" key="1">
    <citation type="submission" date="2020-05" db="EMBL/GenBank/DDBJ databases">
        <authorList>
            <person name="Chiriac C."/>
            <person name="Salcher M."/>
            <person name="Ghai R."/>
            <person name="Kavagutti S V."/>
        </authorList>
    </citation>
    <scope>NUCLEOTIDE SEQUENCE</scope>
</reference>
<accession>A0A6J6HTQ4</accession>
<evidence type="ECO:0000259" key="1">
    <source>
        <dbReference type="PROSITE" id="PS51186"/>
    </source>
</evidence>
<proteinExistence type="predicted"/>
<dbReference type="Pfam" id="PF13312">
    <property type="entry name" value="DUF4081"/>
    <property type="match status" value="1"/>
</dbReference>
<dbReference type="PROSITE" id="PS51186">
    <property type="entry name" value="GNAT"/>
    <property type="match status" value="1"/>
</dbReference>
<feature type="domain" description="N-acetyltransferase" evidence="1">
    <location>
        <begin position="137"/>
        <end position="278"/>
    </location>
</feature>
<dbReference type="AlphaFoldDB" id="A0A6J6HTQ4"/>
<evidence type="ECO:0000313" key="3">
    <source>
        <dbReference type="EMBL" id="CAB4912426.1"/>
    </source>
</evidence>
<dbReference type="InterPro" id="IPR000182">
    <property type="entry name" value="GNAT_dom"/>
</dbReference>
<name>A0A6J6HTQ4_9ZZZZ</name>
<sequence length="278" mass="30480">MAGNIRQVFPEHLPELFALIARDPIAHCFVDSRVQVGGVDPWKLGGEILGYFRDDELIAAMYCGANLIPIETTPQARAAFADYLRPRMRRSSSMLGNAEEVLDLWRLLEPAWGQARAVRQAQPLMAISTDSHIGADPHVRRIHIDELDAYLPASIDMFTEEIGVSPVASGNSAGYRARVSDLIRTGRAFGRMRDGAVEFKAEVGSVSPHVCQVQGVWVARHLRGQGISIPGMAAIVELARATFTPTVSLYVNDFNTPARKSYLAVGFEQVGTFATVLF</sequence>
<organism evidence="2">
    <name type="scientific">freshwater metagenome</name>
    <dbReference type="NCBI Taxonomy" id="449393"/>
    <lineage>
        <taxon>unclassified sequences</taxon>
        <taxon>metagenomes</taxon>
        <taxon>ecological metagenomes</taxon>
    </lineage>
</organism>
<gene>
    <name evidence="2" type="ORF">UFOPK1908_00104</name>
    <name evidence="3" type="ORF">UFOPK3576_01216</name>
</gene>
<dbReference type="InterPro" id="IPR016794">
    <property type="entry name" value="UCP21603_acetyltransf"/>
</dbReference>
<evidence type="ECO:0000313" key="2">
    <source>
        <dbReference type="EMBL" id="CAB4611908.1"/>
    </source>
</evidence>
<dbReference type="SUPFAM" id="SSF55729">
    <property type="entry name" value="Acyl-CoA N-acyltransferases (Nat)"/>
    <property type="match status" value="1"/>
</dbReference>
<dbReference type="GO" id="GO:0016747">
    <property type="term" value="F:acyltransferase activity, transferring groups other than amino-acyl groups"/>
    <property type="evidence" value="ECO:0007669"/>
    <property type="project" value="InterPro"/>
</dbReference>
<dbReference type="EMBL" id="CAFBMO010000055">
    <property type="protein sequence ID" value="CAB4912426.1"/>
    <property type="molecule type" value="Genomic_DNA"/>
</dbReference>
<dbReference type="Gene3D" id="3.40.630.30">
    <property type="match status" value="1"/>
</dbReference>
<dbReference type="EMBL" id="CAEZVB010000001">
    <property type="protein sequence ID" value="CAB4611908.1"/>
    <property type="molecule type" value="Genomic_DNA"/>
</dbReference>
<dbReference type="InterPro" id="IPR016181">
    <property type="entry name" value="Acyl_CoA_acyltransferase"/>
</dbReference>
<protein>
    <submittedName>
        <fullName evidence="2">Unannotated protein</fullName>
    </submittedName>
</protein>
<dbReference type="InterPro" id="IPR025289">
    <property type="entry name" value="DUF4081"/>
</dbReference>